<name>A0ABP4HJ23_9ACTN</name>
<dbReference type="PANTHER" id="PTHR30466">
    <property type="entry name" value="FLAVIN REDUCTASE"/>
    <property type="match status" value="1"/>
</dbReference>
<reference evidence="4" key="1">
    <citation type="journal article" date="2019" name="Int. J. Syst. Evol. Microbiol.">
        <title>The Global Catalogue of Microorganisms (GCM) 10K type strain sequencing project: providing services to taxonomists for standard genome sequencing and annotation.</title>
        <authorList>
            <consortium name="The Broad Institute Genomics Platform"/>
            <consortium name="The Broad Institute Genome Sequencing Center for Infectious Disease"/>
            <person name="Wu L."/>
            <person name="Ma J."/>
        </authorList>
    </citation>
    <scope>NUCLEOTIDE SEQUENCE [LARGE SCALE GENOMIC DNA]</scope>
    <source>
        <strain evidence="4">JCM 13004</strain>
    </source>
</reference>
<dbReference type="SMART" id="SM00903">
    <property type="entry name" value="Flavin_Reduct"/>
    <property type="match status" value="1"/>
</dbReference>
<feature type="domain" description="Flavin reductase like" evidence="2">
    <location>
        <begin position="22"/>
        <end position="161"/>
    </location>
</feature>
<dbReference type="InterPro" id="IPR050268">
    <property type="entry name" value="NADH-dep_flavin_reductase"/>
</dbReference>
<dbReference type="Gene3D" id="2.30.110.10">
    <property type="entry name" value="Electron Transport, Fmn-binding Protein, Chain A"/>
    <property type="match status" value="1"/>
</dbReference>
<gene>
    <name evidence="3" type="ORF">GCM10009665_67300</name>
</gene>
<comment type="caution">
    <text evidence="3">The sequence shown here is derived from an EMBL/GenBank/DDBJ whole genome shotgun (WGS) entry which is preliminary data.</text>
</comment>
<dbReference type="InterPro" id="IPR012349">
    <property type="entry name" value="Split_barrel_FMN-bd"/>
</dbReference>
<evidence type="ECO:0000259" key="2">
    <source>
        <dbReference type="SMART" id="SM00903"/>
    </source>
</evidence>
<evidence type="ECO:0000313" key="3">
    <source>
        <dbReference type="EMBL" id="GAA1269286.1"/>
    </source>
</evidence>
<dbReference type="SUPFAM" id="SSF50475">
    <property type="entry name" value="FMN-binding split barrel"/>
    <property type="match status" value="1"/>
</dbReference>
<dbReference type="PANTHER" id="PTHR30466:SF1">
    <property type="entry name" value="FMN REDUCTASE (NADH) RUTF"/>
    <property type="match status" value="1"/>
</dbReference>
<dbReference type="InterPro" id="IPR002563">
    <property type="entry name" value="Flavin_Rdtase-like_dom"/>
</dbReference>
<dbReference type="RefSeq" id="WP_344445960.1">
    <property type="nucleotide sequence ID" value="NZ_BAAALF010000199.1"/>
</dbReference>
<keyword evidence="1" id="KW-0560">Oxidoreductase</keyword>
<sequence>MTTLDDRPLTAAPPADLLRSTLRRHASGVTVITVPGPAGFTATSFTSVSLEPALVSFYLSATASAAPAVRAADAFTVHLLHRDQEALARQFARSGVDRFAGTRWRTGEHGTPVLDGVTAWLTARPVLFQAVGDHLLVVGEVIDAAADGGAPLVHHDGGFGGFAPAAAGSTTP</sequence>
<protein>
    <submittedName>
        <fullName evidence="3">Flavin reductase family protein</fullName>
    </submittedName>
</protein>
<organism evidence="3 4">
    <name type="scientific">Kitasatospora nipponensis</name>
    <dbReference type="NCBI Taxonomy" id="258049"/>
    <lineage>
        <taxon>Bacteria</taxon>
        <taxon>Bacillati</taxon>
        <taxon>Actinomycetota</taxon>
        <taxon>Actinomycetes</taxon>
        <taxon>Kitasatosporales</taxon>
        <taxon>Streptomycetaceae</taxon>
        <taxon>Kitasatospora</taxon>
    </lineage>
</organism>
<dbReference type="Pfam" id="PF01613">
    <property type="entry name" value="Flavin_Reduct"/>
    <property type="match status" value="1"/>
</dbReference>
<dbReference type="EMBL" id="BAAALF010000199">
    <property type="protein sequence ID" value="GAA1269286.1"/>
    <property type="molecule type" value="Genomic_DNA"/>
</dbReference>
<evidence type="ECO:0000256" key="1">
    <source>
        <dbReference type="ARBA" id="ARBA00023002"/>
    </source>
</evidence>
<accession>A0ABP4HJ23</accession>
<keyword evidence="4" id="KW-1185">Reference proteome</keyword>
<evidence type="ECO:0000313" key="4">
    <source>
        <dbReference type="Proteomes" id="UP001500037"/>
    </source>
</evidence>
<dbReference type="Proteomes" id="UP001500037">
    <property type="component" value="Unassembled WGS sequence"/>
</dbReference>
<proteinExistence type="predicted"/>